<keyword evidence="3" id="KW-1185">Reference proteome</keyword>
<proteinExistence type="predicted"/>
<evidence type="ECO:0000259" key="1">
    <source>
        <dbReference type="Pfam" id="PF04480"/>
    </source>
</evidence>
<gene>
    <name evidence="2" type="ORF">OSR52_11785</name>
</gene>
<dbReference type="InterPro" id="IPR007569">
    <property type="entry name" value="DUF559"/>
</dbReference>
<accession>A0ABT6FTE1</accession>
<dbReference type="RefSeq" id="WP_277900281.1">
    <property type="nucleotide sequence ID" value="NZ_JAPMUA010000004.1"/>
</dbReference>
<dbReference type="Gene3D" id="3.40.960.10">
    <property type="entry name" value="VSR Endonuclease"/>
    <property type="match status" value="1"/>
</dbReference>
<dbReference type="Proteomes" id="UP001153642">
    <property type="component" value="Unassembled WGS sequence"/>
</dbReference>
<name>A0ABT6FTE1_9FLAO</name>
<dbReference type="EMBL" id="JAPMUA010000004">
    <property type="protein sequence ID" value="MDG3586548.1"/>
    <property type="molecule type" value="Genomic_DNA"/>
</dbReference>
<evidence type="ECO:0000313" key="3">
    <source>
        <dbReference type="Proteomes" id="UP001153642"/>
    </source>
</evidence>
<comment type="caution">
    <text evidence="2">The sequence shown here is derived from an EMBL/GenBank/DDBJ whole genome shotgun (WGS) entry which is preliminary data.</text>
</comment>
<dbReference type="Pfam" id="PF04480">
    <property type="entry name" value="DUF559"/>
    <property type="match status" value="1"/>
</dbReference>
<organism evidence="2 3">
    <name type="scientific">Galbibacter pacificus</name>
    <dbReference type="NCBI Taxonomy" id="2996052"/>
    <lineage>
        <taxon>Bacteria</taxon>
        <taxon>Pseudomonadati</taxon>
        <taxon>Bacteroidota</taxon>
        <taxon>Flavobacteriia</taxon>
        <taxon>Flavobacteriales</taxon>
        <taxon>Flavobacteriaceae</taxon>
        <taxon>Galbibacter</taxon>
    </lineage>
</organism>
<dbReference type="SUPFAM" id="SSF52980">
    <property type="entry name" value="Restriction endonuclease-like"/>
    <property type="match status" value="1"/>
</dbReference>
<feature type="domain" description="DUF559" evidence="1">
    <location>
        <begin position="2"/>
        <end position="41"/>
    </location>
</feature>
<sequence>MQRDREVNAQLAEMDYTVFRFWTHEIKKELDKCINDVLVYINTGRIDW</sequence>
<protein>
    <submittedName>
        <fullName evidence="2">DUF559 domain-containing protein</fullName>
    </submittedName>
</protein>
<evidence type="ECO:0000313" key="2">
    <source>
        <dbReference type="EMBL" id="MDG3586548.1"/>
    </source>
</evidence>
<dbReference type="InterPro" id="IPR011335">
    <property type="entry name" value="Restrct_endonuc-II-like"/>
</dbReference>
<reference evidence="2" key="1">
    <citation type="submission" date="2022-11" db="EMBL/GenBank/DDBJ databases">
        <title>High-quality draft genome sequence of Galbibacter sp. strain CMA-7.</title>
        <authorList>
            <person name="Wei L."/>
            <person name="Dong C."/>
            <person name="Shao Z."/>
        </authorList>
    </citation>
    <scope>NUCLEOTIDE SEQUENCE</scope>
    <source>
        <strain evidence="2">CMA-7</strain>
    </source>
</reference>